<dbReference type="RefSeq" id="WP_254884042.1">
    <property type="nucleotide sequence ID" value="NZ_JBHSJV010000001.1"/>
</dbReference>
<dbReference type="InterPro" id="IPR036249">
    <property type="entry name" value="Thioredoxin-like_sf"/>
</dbReference>
<dbReference type="PANTHER" id="PTHR31435">
    <property type="entry name" value="PROTEIN NATD1"/>
    <property type="match status" value="1"/>
</dbReference>
<evidence type="ECO:0000259" key="1">
    <source>
        <dbReference type="PROSITE" id="PS51729"/>
    </source>
</evidence>
<reference evidence="3" key="1">
    <citation type="journal article" date="2019" name="Int. J. Syst. Evol. Microbiol.">
        <title>The Global Catalogue of Microorganisms (GCM) 10K type strain sequencing project: providing services to taxonomists for standard genome sequencing and annotation.</title>
        <authorList>
            <consortium name="The Broad Institute Genomics Platform"/>
            <consortium name="The Broad Institute Genome Sequencing Center for Infectious Disease"/>
            <person name="Wu L."/>
            <person name="Ma J."/>
        </authorList>
    </citation>
    <scope>NUCLEOTIDE SEQUENCE [LARGE SCALE GENOMIC DNA]</scope>
    <source>
        <strain evidence="3">KCTC 42423</strain>
    </source>
</reference>
<gene>
    <name evidence="2" type="ORF">ACFSTE_17060</name>
</gene>
<keyword evidence="3" id="KW-1185">Reference proteome</keyword>
<dbReference type="SUPFAM" id="SSF52833">
    <property type="entry name" value="Thioredoxin-like"/>
    <property type="match status" value="1"/>
</dbReference>
<name>A0ABW5NC16_9FLAO</name>
<proteinExistence type="predicted"/>
<dbReference type="Gene3D" id="3.40.30.10">
    <property type="entry name" value="Glutaredoxin"/>
    <property type="match status" value="1"/>
</dbReference>
<accession>A0ABW5NC16</accession>
<evidence type="ECO:0000313" key="3">
    <source>
        <dbReference type="Proteomes" id="UP001597459"/>
    </source>
</evidence>
<evidence type="ECO:0000313" key="2">
    <source>
        <dbReference type="EMBL" id="MFD2592549.1"/>
    </source>
</evidence>
<sequence>MKAIPLIKLFGAAHCHKTHYYKLILEELKLPYLFLDVEEDEHAAKELRLLYENKKLNYPTITIGSKKLRNPYKDELIKWIYKLIPQLIPIQHDQENEEFLLPINEEIARITYYTKENKLYLTHSEVPYNLRGRGIGSVLVEKTLKKIEEEGLCAIAVCPFIKKIQRVVMNK</sequence>
<protein>
    <submittedName>
        <fullName evidence="2">N-acetyltransferase</fullName>
    </submittedName>
</protein>
<dbReference type="EMBL" id="JBHULX010000039">
    <property type="protein sequence ID" value="MFD2592549.1"/>
    <property type="molecule type" value="Genomic_DNA"/>
</dbReference>
<feature type="domain" description="N-acetyltransferase" evidence="1">
    <location>
        <begin position="91"/>
        <end position="171"/>
    </location>
</feature>
<comment type="caution">
    <text evidence="2">The sequence shown here is derived from an EMBL/GenBank/DDBJ whole genome shotgun (WGS) entry which is preliminary data.</text>
</comment>
<organism evidence="2 3">
    <name type="scientific">Aquimarina hainanensis</name>
    <dbReference type="NCBI Taxonomy" id="1578017"/>
    <lineage>
        <taxon>Bacteria</taxon>
        <taxon>Pseudomonadati</taxon>
        <taxon>Bacteroidota</taxon>
        <taxon>Flavobacteriia</taxon>
        <taxon>Flavobacteriales</taxon>
        <taxon>Flavobacteriaceae</taxon>
        <taxon>Aquimarina</taxon>
    </lineage>
</organism>
<dbReference type="SUPFAM" id="SSF55729">
    <property type="entry name" value="Acyl-CoA N-acyltransferases (Nat)"/>
    <property type="match status" value="1"/>
</dbReference>
<dbReference type="PROSITE" id="PS51729">
    <property type="entry name" value="GNAT_YJDJ"/>
    <property type="match status" value="1"/>
</dbReference>
<dbReference type="InterPro" id="IPR016181">
    <property type="entry name" value="Acyl_CoA_acyltransferase"/>
</dbReference>
<dbReference type="Proteomes" id="UP001597459">
    <property type="component" value="Unassembled WGS sequence"/>
</dbReference>
<dbReference type="InterPro" id="IPR031165">
    <property type="entry name" value="GNAT_YJDJ"/>
</dbReference>
<dbReference type="Gene3D" id="3.40.630.30">
    <property type="match status" value="1"/>
</dbReference>
<dbReference type="InterPro" id="IPR045057">
    <property type="entry name" value="Gcn5-rel_NAT"/>
</dbReference>
<dbReference type="Pfam" id="PF14542">
    <property type="entry name" value="Acetyltransf_CG"/>
    <property type="match status" value="1"/>
</dbReference>
<dbReference type="PANTHER" id="PTHR31435:SF10">
    <property type="entry name" value="BSR4717 PROTEIN"/>
    <property type="match status" value="1"/>
</dbReference>